<comment type="similarity">
    <text evidence="10">In the N-terminal section; belongs to the non-receptor class of the protein-tyrosine phosphatase family.</text>
</comment>
<dbReference type="SUPFAM" id="SSF52799">
    <property type="entry name" value="(Phosphotyrosine protein) phosphatases II"/>
    <property type="match status" value="1"/>
</dbReference>
<keyword evidence="3 10" id="KW-0808">Transferase</keyword>
<evidence type="ECO:0000256" key="12">
    <source>
        <dbReference type="PIRSR" id="PIRSR036958-2"/>
    </source>
</evidence>
<dbReference type="CDD" id="cd07895">
    <property type="entry name" value="Adenylation_mRNA_capping"/>
    <property type="match status" value="1"/>
</dbReference>
<dbReference type="InterPro" id="IPR016130">
    <property type="entry name" value="Tyr_Pase_AS"/>
</dbReference>
<dbReference type="Gene3D" id="3.90.190.10">
    <property type="entry name" value="Protein tyrosine phosphatase superfamily"/>
    <property type="match status" value="1"/>
</dbReference>
<gene>
    <name evidence="16" type="ORF">BV898_00902</name>
</gene>
<dbReference type="GO" id="GO:0005634">
    <property type="term" value="C:nucleus"/>
    <property type="evidence" value="ECO:0007669"/>
    <property type="project" value="UniProtKB-SubCell"/>
</dbReference>
<dbReference type="Pfam" id="PF00782">
    <property type="entry name" value="DSPc"/>
    <property type="match status" value="1"/>
</dbReference>
<evidence type="ECO:0000256" key="13">
    <source>
        <dbReference type="PIRSR" id="PIRSR036958-3"/>
    </source>
</evidence>
<dbReference type="InterPro" id="IPR000387">
    <property type="entry name" value="Tyr_Pase_dom"/>
</dbReference>
<evidence type="ECO:0000256" key="11">
    <source>
        <dbReference type="PIRSR" id="PIRSR036958-1"/>
    </source>
</evidence>
<dbReference type="InterPro" id="IPR001339">
    <property type="entry name" value="mRNA_cap_enzyme_adenylation"/>
</dbReference>
<evidence type="ECO:0000256" key="1">
    <source>
        <dbReference type="ARBA" id="ARBA00004123"/>
    </source>
</evidence>
<dbReference type="GO" id="GO:0004484">
    <property type="term" value="F:mRNA guanylyltransferase activity"/>
    <property type="evidence" value="ECO:0007669"/>
    <property type="project" value="UniProtKB-UniRule"/>
</dbReference>
<dbReference type="PANTHER" id="PTHR10367:SF17">
    <property type="entry name" value="MRNA-CAPPING ENZYME"/>
    <property type="match status" value="1"/>
</dbReference>
<evidence type="ECO:0000256" key="14">
    <source>
        <dbReference type="SAM" id="MobiDB-lite"/>
    </source>
</evidence>
<evidence type="ECO:0000256" key="10">
    <source>
        <dbReference type="PIRNR" id="PIRNR036958"/>
    </source>
</evidence>
<comment type="catalytic activity">
    <reaction evidence="9">
        <text>a 5'-end diphospho-ribonucleoside in mRNA + GTP + H(+) = a 5'-end (5'-triphosphoguanosine)-ribonucleoside in mRNA + diphosphate</text>
        <dbReference type="Rhea" id="RHEA:67012"/>
        <dbReference type="Rhea" id="RHEA-COMP:17165"/>
        <dbReference type="Rhea" id="RHEA-COMP:17166"/>
        <dbReference type="ChEBI" id="CHEBI:15378"/>
        <dbReference type="ChEBI" id="CHEBI:33019"/>
        <dbReference type="ChEBI" id="CHEBI:37565"/>
        <dbReference type="ChEBI" id="CHEBI:167616"/>
        <dbReference type="ChEBI" id="CHEBI:167617"/>
        <dbReference type="EC" id="2.7.7.50"/>
    </reaction>
    <physiologicalReaction direction="left-to-right" evidence="9">
        <dbReference type="Rhea" id="RHEA:67013"/>
    </physiologicalReaction>
</comment>
<dbReference type="GO" id="GO:0005525">
    <property type="term" value="F:GTP binding"/>
    <property type="evidence" value="ECO:0007669"/>
    <property type="project" value="UniProtKB-UniRule"/>
</dbReference>
<feature type="binding site" evidence="13">
    <location>
        <begin position="490"/>
        <end position="492"/>
    </location>
    <ligand>
        <name>GTP</name>
        <dbReference type="ChEBI" id="CHEBI:37565"/>
    </ligand>
</feature>
<keyword evidence="5 10" id="KW-0547">Nucleotide-binding</keyword>
<dbReference type="PROSITE" id="PS50056">
    <property type="entry name" value="TYR_PHOSPHATASE_2"/>
    <property type="match status" value="1"/>
</dbReference>
<evidence type="ECO:0000256" key="7">
    <source>
        <dbReference type="ARBA" id="ARBA00023134"/>
    </source>
</evidence>
<reference evidence="17" key="1">
    <citation type="submission" date="2017-01" db="EMBL/GenBank/DDBJ databases">
        <title>Comparative genomics of anhydrobiosis in the tardigrade Hypsibius dujardini.</title>
        <authorList>
            <person name="Yoshida Y."/>
            <person name="Koutsovoulos G."/>
            <person name="Laetsch D."/>
            <person name="Stevens L."/>
            <person name="Kumar S."/>
            <person name="Horikawa D."/>
            <person name="Ishino K."/>
            <person name="Komine S."/>
            <person name="Tomita M."/>
            <person name="Blaxter M."/>
            <person name="Arakawa K."/>
        </authorList>
    </citation>
    <scope>NUCLEOTIDE SEQUENCE [LARGE SCALE GENOMIC DNA]</scope>
    <source>
        <strain evidence="17">Z151</strain>
    </source>
</reference>
<evidence type="ECO:0000256" key="9">
    <source>
        <dbReference type="ARBA" id="ARBA00044624"/>
    </source>
</evidence>
<feature type="compositionally biased region" description="Basic and acidic residues" evidence="14">
    <location>
        <begin position="610"/>
        <end position="619"/>
    </location>
</feature>
<feature type="binding site" evidence="13">
    <location>
        <position position="317"/>
    </location>
    <ligand>
        <name>GTP</name>
        <dbReference type="ChEBI" id="CHEBI:37565"/>
    </ligand>
</feature>
<dbReference type="SUPFAM" id="SSF50249">
    <property type="entry name" value="Nucleic acid-binding proteins"/>
    <property type="match status" value="1"/>
</dbReference>
<dbReference type="OrthoDB" id="200924at2759"/>
<name>A0A1W0XCL6_HYPEX</name>
<dbReference type="AlphaFoldDB" id="A0A1W0XCL6"/>
<feature type="binding site" evidence="13">
    <location>
        <begin position="360"/>
        <end position="362"/>
    </location>
    <ligand>
        <name>GTP</name>
        <dbReference type="ChEBI" id="CHEBI:37565"/>
    </ligand>
</feature>
<keyword evidence="7 10" id="KW-0342">GTP-binding</keyword>
<dbReference type="GO" id="GO:0004651">
    <property type="term" value="F:polynucleotide 5'-phosphatase activity"/>
    <property type="evidence" value="ECO:0007669"/>
    <property type="project" value="UniProtKB-UniRule"/>
</dbReference>
<dbReference type="InterPro" id="IPR017074">
    <property type="entry name" value="mRNA_cap_enz_bifunc"/>
</dbReference>
<dbReference type="PANTHER" id="PTHR10367">
    <property type="entry name" value="MRNA-CAPPING ENZYME"/>
    <property type="match status" value="1"/>
</dbReference>
<keyword evidence="6 10" id="KW-0506">mRNA capping</keyword>
<dbReference type="InterPro" id="IPR000340">
    <property type="entry name" value="Dual-sp_phosphatase_cat-dom"/>
</dbReference>
<dbReference type="SUPFAM" id="SSF56091">
    <property type="entry name" value="DNA ligase/mRNA capping enzyme, catalytic domain"/>
    <property type="match status" value="1"/>
</dbReference>
<dbReference type="EC" id="2.7.7.50" evidence="10"/>
<evidence type="ECO:0000256" key="8">
    <source>
        <dbReference type="ARBA" id="ARBA00023242"/>
    </source>
</evidence>
<dbReference type="Gene3D" id="3.30.470.30">
    <property type="entry name" value="DNA ligase/mRNA capping enzyme"/>
    <property type="match status" value="2"/>
</dbReference>
<comment type="subcellular location">
    <subcellularLocation>
        <location evidence="1 10">Nucleus</location>
    </subcellularLocation>
</comment>
<dbReference type="PIRSF" id="PIRSF036958">
    <property type="entry name" value="mRNA_capping_HCE"/>
    <property type="match status" value="1"/>
</dbReference>
<organism evidence="16 17">
    <name type="scientific">Hypsibius exemplaris</name>
    <name type="common">Freshwater tardigrade</name>
    <dbReference type="NCBI Taxonomy" id="2072580"/>
    <lineage>
        <taxon>Eukaryota</taxon>
        <taxon>Metazoa</taxon>
        <taxon>Ecdysozoa</taxon>
        <taxon>Tardigrada</taxon>
        <taxon>Eutardigrada</taxon>
        <taxon>Parachela</taxon>
        <taxon>Hypsibioidea</taxon>
        <taxon>Hypsibiidae</taxon>
        <taxon>Hypsibius</taxon>
    </lineage>
</organism>
<accession>A0A1W0XCL6</accession>
<sequence>MSRDRRLDRLNNTRGTEYWTEPPPRWLNCPPIGDIIEGRFLPFKAPLDSRYDAKLPVPNRFSVADVFSAAADLKVEISVWLDLAKTSRFYSKSEVESRGAQYRKLTAGGHDERPTPEQTHLFFDACDKLFVDKPNAVIGIHCTHGYNRTGFMICAYLVEKFDWSLGAALREFAKARPPGIYKQDYLKELYTRYDDPDFEPVPPELPAWCYEDELNAELDDEGNNPQQEDERAPVIAGSSSYMRGGLNTDAKFMDGVTGVVALADLDLVQEIQRRCKALCRWQGGGFPGSQPVSMGLDNLHLIGDAPYRVSWKADGVRYMLFVDGVDRVFFVDRNNCVFHVTGMSFPNSDGTGQLENTLMDGEMILDVQPDKTLRPRFLIYDVVHALEIEIGQMNFDKRCEFITKKIIGPRDHACTLPPPHTLRKDREPFAIRWKQFFHLIAEDPQRGPQYMAEKLLGKKFAASISHEVDGLVFEPVVDPYIAGRCDKVLKWKPPHLCTIDFRLQVVSTGGLGMIPKTTGTLWVNGHNQAFGTLLWRRGGAEMRKYEGKILECKYDAPSNKWEMLRERTDKSFPNAFSTADSVYRGIINPLTQEHLFNYIRRYSYGRPKRHREEDHDADQHFQQPRPPVRPRIEQGHDPSAPKVF</sequence>
<feature type="region of interest" description="Disordered" evidence="14">
    <location>
        <begin position="607"/>
        <end position="644"/>
    </location>
</feature>
<keyword evidence="17" id="KW-1185">Reference proteome</keyword>
<protein>
    <recommendedName>
        <fullName evidence="10">mRNA-capping enzyme</fullName>
    </recommendedName>
    <domain>
        <recommendedName>
            <fullName evidence="10">mRNA 5'-triphosphate monophosphatase</fullName>
            <ecNumber evidence="10">3.6.1.74</ecNumber>
        </recommendedName>
        <alternativeName>
            <fullName evidence="10">mRNA 5'-phosphatase</fullName>
        </alternativeName>
    </domain>
    <domain>
        <recommendedName>
            <fullName evidence="10">mRNA guanylyltransferase</fullName>
            <ecNumber evidence="10">2.7.7.50</ecNumber>
        </recommendedName>
        <alternativeName>
            <fullName evidence="10">GTP--RNA guanylyltransferase</fullName>
            <shortName evidence="10">GTase</shortName>
        </alternativeName>
    </domain>
</protein>
<dbReference type="GO" id="GO:0006370">
    <property type="term" value="P:7-methylguanosine mRNA capping"/>
    <property type="evidence" value="ECO:0007669"/>
    <property type="project" value="UniProtKB-UniRule"/>
</dbReference>
<evidence type="ECO:0000256" key="4">
    <source>
        <dbReference type="ARBA" id="ARBA00022695"/>
    </source>
</evidence>
<dbReference type="EMBL" id="MTYJ01000003">
    <property type="protein sequence ID" value="OQV25214.1"/>
    <property type="molecule type" value="Genomic_DNA"/>
</dbReference>
<evidence type="ECO:0000256" key="2">
    <source>
        <dbReference type="ARBA" id="ARBA00022664"/>
    </source>
</evidence>
<dbReference type="GO" id="GO:0004721">
    <property type="term" value="F:phosphoprotein phosphatase activity"/>
    <property type="evidence" value="ECO:0007669"/>
    <property type="project" value="UniProtKB-UniRule"/>
</dbReference>
<dbReference type="GO" id="GO:0005524">
    <property type="term" value="F:ATP binding"/>
    <property type="evidence" value="ECO:0007669"/>
    <property type="project" value="InterPro"/>
</dbReference>
<evidence type="ECO:0000256" key="5">
    <source>
        <dbReference type="ARBA" id="ARBA00022741"/>
    </source>
</evidence>
<dbReference type="Proteomes" id="UP000192578">
    <property type="component" value="Unassembled WGS sequence"/>
</dbReference>
<feature type="binding site" evidence="13">
    <location>
        <position position="333"/>
    </location>
    <ligand>
        <name>GTP</name>
        <dbReference type="ChEBI" id="CHEBI:37565"/>
    </ligand>
</feature>
<keyword evidence="10" id="KW-0378">Hydrolase</keyword>
<feature type="binding site" evidence="13">
    <location>
        <begin position="565"/>
        <end position="570"/>
    </location>
    <ligand>
        <name>GTP</name>
        <dbReference type="ChEBI" id="CHEBI:37565"/>
    </ligand>
</feature>
<dbReference type="GO" id="GO:0140818">
    <property type="term" value="F:mRNA 5'-triphosphate monophosphatase activity"/>
    <property type="evidence" value="ECO:0007669"/>
    <property type="project" value="UniProtKB-EC"/>
</dbReference>
<keyword evidence="2 10" id="KW-0507">mRNA processing</keyword>
<comment type="similarity">
    <text evidence="10">In the C-terminal section; belongs to the eukaryotic GTase family.</text>
</comment>
<dbReference type="InterPro" id="IPR029021">
    <property type="entry name" value="Prot-tyrosine_phosphatase-like"/>
</dbReference>
<evidence type="ECO:0000256" key="6">
    <source>
        <dbReference type="ARBA" id="ARBA00023042"/>
    </source>
</evidence>
<keyword evidence="4 10" id="KW-0548">Nucleotidyltransferase</keyword>
<dbReference type="PROSITE" id="PS00383">
    <property type="entry name" value="TYR_PHOSPHATASE_1"/>
    <property type="match status" value="1"/>
</dbReference>
<feature type="domain" description="Tyrosine specific protein phosphatases" evidence="15">
    <location>
        <begin position="120"/>
        <end position="187"/>
    </location>
</feature>
<evidence type="ECO:0000313" key="16">
    <source>
        <dbReference type="EMBL" id="OQV25214.1"/>
    </source>
</evidence>
<dbReference type="Gene3D" id="2.40.50.140">
    <property type="entry name" value="Nucleic acid-binding proteins"/>
    <property type="match status" value="1"/>
</dbReference>
<comment type="catalytic activity">
    <reaction evidence="10">
        <text>a 5'-end triphospho-ribonucleoside in mRNA + H2O = a 5'-end diphospho-ribonucleoside in mRNA + phosphate + H(+)</text>
        <dbReference type="Rhea" id="RHEA:67004"/>
        <dbReference type="Rhea" id="RHEA-COMP:17164"/>
        <dbReference type="Rhea" id="RHEA-COMP:17165"/>
        <dbReference type="ChEBI" id="CHEBI:15377"/>
        <dbReference type="ChEBI" id="CHEBI:15378"/>
        <dbReference type="ChEBI" id="CHEBI:43474"/>
        <dbReference type="ChEBI" id="CHEBI:167616"/>
        <dbReference type="ChEBI" id="CHEBI:167618"/>
        <dbReference type="EC" id="3.6.1.74"/>
    </reaction>
</comment>
<dbReference type="InterPro" id="IPR012340">
    <property type="entry name" value="NA-bd_OB-fold"/>
</dbReference>
<dbReference type="Pfam" id="PF03919">
    <property type="entry name" value="mRNA_cap_C"/>
    <property type="match status" value="1"/>
</dbReference>
<dbReference type="EC" id="3.6.1.74" evidence="10"/>
<evidence type="ECO:0000313" key="17">
    <source>
        <dbReference type="Proteomes" id="UP000192578"/>
    </source>
</evidence>
<evidence type="ECO:0000256" key="3">
    <source>
        <dbReference type="ARBA" id="ARBA00022679"/>
    </source>
</evidence>
<evidence type="ECO:0000259" key="15">
    <source>
        <dbReference type="PROSITE" id="PS50056"/>
    </source>
</evidence>
<feature type="active site" description="N6-GMP-lysine intermediate" evidence="12">
    <location>
        <position position="312"/>
    </location>
</feature>
<keyword evidence="8 10" id="KW-0539">Nucleus</keyword>
<comment type="caution">
    <text evidence="16">The sequence shown here is derived from an EMBL/GenBank/DDBJ whole genome shotgun (WGS) entry which is preliminary data.</text>
</comment>
<proteinExistence type="inferred from homology"/>
<feature type="active site" description="Phosphocysteine intermediate" evidence="11">
    <location>
        <position position="142"/>
    </location>
</feature>
<dbReference type="InterPro" id="IPR013846">
    <property type="entry name" value="mRNA_cap_enzyme_C"/>
</dbReference>
<dbReference type="InterPro" id="IPR051029">
    <property type="entry name" value="mRNA_Capping_Enz/RNA_Phosphat"/>
</dbReference>
<dbReference type="Gene3D" id="4.10.87.10">
    <property type="entry name" value="mRNA Capping Enzyme, domain 3"/>
    <property type="match status" value="1"/>
</dbReference>
<dbReference type="Pfam" id="PF01331">
    <property type="entry name" value="mRNA_cap_enzyme"/>
    <property type="match status" value="1"/>
</dbReference>
<comment type="function">
    <text evidence="10">Bifunctional mRNA-capping enzyme exhibiting RNA 5'-triphosphate monophosphatase activity in the N-terminal part and mRNA guanylyltransferase activity in the C-terminal part. Catalyzes the first two steps of cap formation: by removing the gamma-phosphate from the 5'-triphosphate end of nascent mRNA to yield a diphosphate end, and by transferring the GMP moiety of GTP to the 5'-diphosphate terminus of RNA via a covalent enzyme-GMP reaction intermediate.</text>
</comment>